<sequence>MKMPGKPGSETRYRNHVRTTRWSDQELAYLTELAHYSGCSVPELLRRLVCRANHQIIISRDLVYQVTRLGTNVNQIAKKLNSEQPVSADELTAAYQQLLKAVSVARS</sequence>
<keyword evidence="2" id="KW-1185">Reference proteome</keyword>
<reference evidence="1 2" key="1">
    <citation type="submission" date="2021-08" db="EMBL/GenBank/DDBJ databases">
        <title>Comparative Genomics Analysis of the Genus Qipengyuania Reveals Extensive Genetic Diversity and Metabolic Versatility, Including the Description of Fifteen Novel Species.</title>
        <authorList>
            <person name="Liu Y."/>
        </authorList>
    </citation>
    <scope>NUCLEOTIDE SEQUENCE [LARGE SCALE GENOMIC DNA]</scope>
    <source>
        <strain evidence="1 2">1NDH17</strain>
    </source>
</reference>
<dbReference type="Proteomes" id="UP000783253">
    <property type="component" value="Unassembled WGS sequence"/>
</dbReference>
<evidence type="ECO:0000313" key="2">
    <source>
        <dbReference type="Proteomes" id="UP000783253"/>
    </source>
</evidence>
<comment type="caution">
    <text evidence="1">The sequence shown here is derived from an EMBL/GenBank/DDBJ whole genome shotgun (WGS) entry which is preliminary data.</text>
</comment>
<name>A0ABS7J0B9_9SPHN</name>
<accession>A0ABS7J0B9</accession>
<dbReference type="RefSeq" id="WP_221574558.1">
    <property type="nucleotide sequence ID" value="NZ_JAIGNK010000004.1"/>
</dbReference>
<organism evidence="1 2">
    <name type="scientific">Qipengyuania polymorpha</name>
    <dbReference type="NCBI Taxonomy" id="2867234"/>
    <lineage>
        <taxon>Bacteria</taxon>
        <taxon>Pseudomonadati</taxon>
        <taxon>Pseudomonadota</taxon>
        <taxon>Alphaproteobacteria</taxon>
        <taxon>Sphingomonadales</taxon>
        <taxon>Erythrobacteraceae</taxon>
        <taxon>Qipengyuania</taxon>
    </lineage>
</organism>
<dbReference type="Pfam" id="PF21983">
    <property type="entry name" value="NikA-like"/>
    <property type="match status" value="1"/>
</dbReference>
<protein>
    <submittedName>
        <fullName evidence="1">MobC family plasmid mobilization relaxosome protein</fullName>
    </submittedName>
</protein>
<proteinExistence type="predicted"/>
<dbReference type="EMBL" id="JAIGNK010000004">
    <property type="protein sequence ID" value="MBX7459163.1"/>
    <property type="molecule type" value="Genomic_DNA"/>
</dbReference>
<evidence type="ECO:0000313" key="1">
    <source>
        <dbReference type="EMBL" id="MBX7459163.1"/>
    </source>
</evidence>
<dbReference type="InterPro" id="IPR053842">
    <property type="entry name" value="NikA-like"/>
</dbReference>
<gene>
    <name evidence="1" type="ORF">K3152_12970</name>
</gene>